<accession>A0AAN7I1J7</accession>
<dbReference type="EMBL" id="JASEJX010000014">
    <property type="protein sequence ID" value="KAK4516652.1"/>
    <property type="molecule type" value="Genomic_DNA"/>
</dbReference>
<dbReference type="GeneID" id="89955315"/>
<name>A0AAN7I1J7_9FUNG</name>
<feature type="region of interest" description="Disordered" evidence="1">
    <location>
        <begin position="196"/>
        <end position="238"/>
    </location>
</feature>
<dbReference type="GO" id="GO:0031625">
    <property type="term" value="F:ubiquitin protein ligase binding"/>
    <property type="evidence" value="ECO:0007669"/>
    <property type="project" value="TreeGrafter"/>
</dbReference>
<dbReference type="PANTHER" id="PTHR11188:SF161">
    <property type="entry name" value="PH-RESPONSE REGULATOR PROTEIN PALF_RIM8"/>
    <property type="match status" value="1"/>
</dbReference>
<protein>
    <recommendedName>
        <fullName evidence="2">Arrestin C-terminal-like domain-containing protein</fullName>
    </recommendedName>
</protein>
<organism evidence="3 4">
    <name type="scientific">Mucor velutinosus</name>
    <dbReference type="NCBI Taxonomy" id="708070"/>
    <lineage>
        <taxon>Eukaryota</taxon>
        <taxon>Fungi</taxon>
        <taxon>Fungi incertae sedis</taxon>
        <taxon>Mucoromycota</taxon>
        <taxon>Mucoromycotina</taxon>
        <taxon>Mucoromycetes</taxon>
        <taxon>Mucorales</taxon>
        <taxon>Mucorineae</taxon>
        <taxon>Mucoraceae</taxon>
        <taxon>Mucor</taxon>
    </lineage>
</organism>
<dbReference type="GO" id="GO:0005886">
    <property type="term" value="C:plasma membrane"/>
    <property type="evidence" value="ECO:0007669"/>
    <property type="project" value="TreeGrafter"/>
</dbReference>
<evidence type="ECO:0000313" key="3">
    <source>
        <dbReference type="EMBL" id="KAK4516652.1"/>
    </source>
</evidence>
<dbReference type="InterPro" id="IPR050357">
    <property type="entry name" value="Arrestin_domain-protein"/>
</dbReference>
<dbReference type="AlphaFoldDB" id="A0AAN7I1J7"/>
<gene>
    <name evidence="3" type="ORF">ATC70_011629</name>
</gene>
<dbReference type="GO" id="GO:0070086">
    <property type="term" value="P:ubiquitin-dependent endocytosis"/>
    <property type="evidence" value="ECO:0007669"/>
    <property type="project" value="TreeGrafter"/>
</dbReference>
<dbReference type="PANTHER" id="PTHR11188">
    <property type="entry name" value="ARRESTIN DOMAIN CONTAINING PROTEIN"/>
    <property type="match status" value="1"/>
</dbReference>
<evidence type="ECO:0000259" key="2">
    <source>
        <dbReference type="Pfam" id="PF02752"/>
    </source>
</evidence>
<dbReference type="Gene3D" id="2.60.40.640">
    <property type="match status" value="1"/>
</dbReference>
<evidence type="ECO:0000313" key="4">
    <source>
        <dbReference type="Proteomes" id="UP001304243"/>
    </source>
</evidence>
<dbReference type="Pfam" id="PF02752">
    <property type="entry name" value="Arrestin_C"/>
    <property type="match status" value="1"/>
</dbReference>
<evidence type="ECO:0000256" key="1">
    <source>
        <dbReference type="SAM" id="MobiDB-lite"/>
    </source>
</evidence>
<dbReference type="InterPro" id="IPR011022">
    <property type="entry name" value="Arrestin_C-like"/>
</dbReference>
<feature type="domain" description="Arrestin C-terminal-like" evidence="2">
    <location>
        <begin position="283"/>
        <end position="424"/>
    </location>
</feature>
<sequence length="489" mass="55498">MSNHSSSILNLSITPDADTIHTFSDDGSTLPNESYTISGTVEINLLRPVQIRQLYVQLKGTVECVISTSDFFQPHDLKASNSTDEIPMDKWNTLEGNELGFVDRLARKAMGHANASLTITHERIVVVDEPQVLGVGKTKWPFSLKINNVHKLSPSILLPHHTIQYCLSARIKLNSLSERFKVSYWNARMNIHGSSLSSNKRKLSTSSDETTSSSSAASTSTSTATDDASSISSSSIISNNSTKSKRHMLGANCPIQLCRHAYPSLYSLNSIPRIRYRGSRQDHLNYEIGMSKFTCLQKKSFPFTCRFNKFCDDAIIESMEYYLEQVESYPIRAGDWNTIVKQFPESMVPRQRKFSRAKYDMSNYIDGQELELSLSLDLPHIAPQIQTDILQISHKLRLILKFQDSTKERNMSLSFPLTVGTVPHVRSSMDRGDRRVMPEDIDAIHVRQELDQWLLAPSDQHYDEFNKLPSYRDVLREGYPPSPFIEDNY</sequence>
<comment type="caution">
    <text evidence="3">The sequence shown here is derived from an EMBL/GenBank/DDBJ whole genome shotgun (WGS) entry which is preliminary data.</text>
</comment>
<proteinExistence type="predicted"/>
<feature type="compositionally biased region" description="Low complexity" evidence="1">
    <location>
        <begin position="204"/>
        <end position="238"/>
    </location>
</feature>
<dbReference type="InterPro" id="IPR014752">
    <property type="entry name" value="Arrestin-like_C"/>
</dbReference>
<dbReference type="RefSeq" id="XP_064683318.1">
    <property type="nucleotide sequence ID" value="XM_064830816.1"/>
</dbReference>
<keyword evidence="4" id="KW-1185">Reference proteome</keyword>
<reference evidence="3 4" key="1">
    <citation type="submission" date="2022-11" db="EMBL/GenBank/DDBJ databases">
        <title>Mucor velutinosus strain NIH1002 WGS.</title>
        <authorList>
            <person name="Subramanian P."/>
            <person name="Mullikin J.C."/>
            <person name="Segre J.A."/>
            <person name="Zelazny A.M."/>
        </authorList>
    </citation>
    <scope>NUCLEOTIDE SEQUENCE [LARGE SCALE GENOMIC DNA]</scope>
    <source>
        <strain evidence="3 4">NIH1002</strain>
    </source>
</reference>
<dbReference type="GO" id="GO:0030674">
    <property type="term" value="F:protein-macromolecule adaptor activity"/>
    <property type="evidence" value="ECO:0007669"/>
    <property type="project" value="TreeGrafter"/>
</dbReference>
<dbReference type="GO" id="GO:0005829">
    <property type="term" value="C:cytosol"/>
    <property type="evidence" value="ECO:0007669"/>
    <property type="project" value="TreeGrafter"/>
</dbReference>
<dbReference type="Proteomes" id="UP001304243">
    <property type="component" value="Unassembled WGS sequence"/>
</dbReference>